<dbReference type="EMBL" id="MUJZ01051107">
    <property type="protein sequence ID" value="OTF73550.1"/>
    <property type="molecule type" value="Genomic_DNA"/>
</dbReference>
<keyword evidence="10 13" id="KW-0342">GTP-binding</keyword>
<evidence type="ECO:0000256" key="5">
    <source>
        <dbReference type="ARBA" id="ARBA00022741"/>
    </source>
</evidence>
<dbReference type="GO" id="GO:0003924">
    <property type="term" value="F:GTPase activity"/>
    <property type="evidence" value="ECO:0007669"/>
    <property type="project" value="InterPro"/>
</dbReference>
<dbReference type="EC" id="3.6.5.5" evidence="3"/>
<evidence type="ECO:0000256" key="8">
    <source>
        <dbReference type="ARBA" id="ARBA00023121"/>
    </source>
</evidence>
<evidence type="ECO:0000256" key="7">
    <source>
        <dbReference type="ARBA" id="ARBA00022801"/>
    </source>
</evidence>
<dbReference type="GO" id="GO:0005874">
    <property type="term" value="C:microtubule"/>
    <property type="evidence" value="ECO:0007669"/>
    <property type="project" value="TreeGrafter"/>
</dbReference>
<dbReference type="GO" id="GO:0008289">
    <property type="term" value="F:lipid binding"/>
    <property type="evidence" value="ECO:0007669"/>
    <property type="project" value="UniProtKB-KW"/>
</dbReference>
<dbReference type="GO" id="GO:0005829">
    <property type="term" value="C:cytosol"/>
    <property type="evidence" value="ECO:0007669"/>
    <property type="project" value="UniProtKB-SubCell"/>
</dbReference>
<comment type="caution">
    <text evidence="16">The sequence shown here is derived from an EMBL/GenBank/DDBJ whole genome shotgun (WGS) entry which is preliminary data.</text>
</comment>
<evidence type="ECO:0000256" key="3">
    <source>
        <dbReference type="ARBA" id="ARBA00011980"/>
    </source>
</evidence>
<evidence type="ECO:0000313" key="17">
    <source>
        <dbReference type="Proteomes" id="UP000194236"/>
    </source>
</evidence>
<comment type="similarity">
    <text evidence="13">Belongs to the TRAFAC class dynamin-like GTPase superfamily. Dynamin/Fzo/YdjA family.</text>
</comment>
<dbReference type="GO" id="GO:0016559">
    <property type="term" value="P:peroxisome fission"/>
    <property type="evidence" value="ECO:0007669"/>
    <property type="project" value="TreeGrafter"/>
</dbReference>
<dbReference type="SMART" id="SM00053">
    <property type="entry name" value="DYNc"/>
    <property type="match status" value="1"/>
</dbReference>
<evidence type="ECO:0000256" key="14">
    <source>
        <dbReference type="SAM" id="Phobius"/>
    </source>
</evidence>
<evidence type="ECO:0000256" key="11">
    <source>
        <dbReference type="ARBA" id="ARBA00023136"/>
    </source>
</evidence>
<dbReference type="CDD" id="cd08771">
    <property type="entry name" value="DLP_1"/>
    <property type="match status" value="1"/>
</dbReference>
<dbReference type="Gene3D" id="3.40.50.300">
    <property type="entry name" value="P-loop containing nucleotide triphosphate hydrolases"/>
    <property type="match status" value="1"/>
</dbReference>
<dbReference type="GO" id="GO:0008017">
    <property type="term" value="F:microtubule binding"/>
    <property type="evidence" value="ECO:0007669"/>
    <property type="project" value="TreeGrafter"/>
</dbReference>
<dbReference type="GO" id="GO:0048312">
    <property type="term" value="P:intracellular distribution of mitochondria"/>
    <property type="evidence" value="ECO:0007669"/>
    <property type="project" value="TreeGrafter"/>
</dbReference>
<evidence type="ECO:0000256" key="10">
    <source>
        <dbReference type="ARBA" id="ARBA00023134"/>
    </source>
</evidence>
<dbReference type="FunFam" id="3.40.50.300:FF:000172">
    <property type="entry name" value="Dynamin-1-like protein isoform 1"/>
    <property type="match status" value="1"/>
</dbReference>
<dbReference type="GO" id="GO:0006897">
    <property type="term" value="P:endocytosis"/>
    <property type="evidence" value="ECO:0007669"/>
    <property type="project" value="TreeGrafter"/>
</dbReference>
<dbReference type="InterPro" id="IPR027417">
    <property type="entry name" value="P-loop_NTPase"/>
</dbReference>
<dbReference type="InterPro" id="IPR001401">
    <property type="entry name" value="Dynamin_GTPase"/>
</dbReference>
<dbReference type="PANTHER" id="PTHR11566:SF21">
    <property type="entry name" value="DYNAMIN RELATED PROTEIN 1, ISOFORM A"/>
    <property type="match status" value="1"/>
</dbReference>
<keyword evidence="5 13" id="KW-0547">Nucleotide-binding</keyword>
<reference evidence="16 17" key="1">
    <citation type="submission" date="2017-03" db="EMBL/GenBank/DDBJ databases">
        <title>Genome Survey of Euroglyphus maynei.</title>
        <authorList>
            <person name="Arlian L.G."/>
            <person name="Morgan M.S."/>
            <person name="Rider S.D."/>
        </authorList>
    </citation>
    <scope>NUCLEOTIDE SEQUENCE [LARGE SCALE GENOMIC DNA]</scope>
    <source>
        <strain evidence="16">Arlian Lab</strain>
        <tissue evidence="16">Whole body</tissue>
    </source>
</reference>
<gene>
    <name evidence="16" type="ORF">BLA29_005655</name>
</gene>
<evidence type="ECO:0000256" key="1">
    <source>
        <dbReference type="ARBA" id="ARBA00004294"/>
    </source>
</evidence>
<dbReference type="PROSITE" id="PS51718">
    <property type="entry name" value="G_DYNAMIN_2"/>
    <property type="match status" value="1"/>
</dbReference>
<dbReference type="SUPFAM" id="SSF52540">
    <property type="entry name" value="P-loop containing nucleoside triphosphate hydrolases"/>
    <property type="match status" value="1"/>
</dbReference>
<dbReference type="InterPro" id="IPR019762">
    <property type="entry name" value="Dynamin_GTPase_CS"/>
</dbReference>
<protein>
    <recommendedName>
        <fullName evidence="3">dynamin GTPase</fullName>
        <ecNumber evidence="3">3.6.5.5</ecNumber>
    </recommendedName>
</protein>
<dbReference type="InterPro" id="IPR045063">
    <property type="entry name" value="Dynamin_N"/>
</dbReference>
<feature type="domain" description="Dynamin-type G" evidence="15">
    <location>
        <begin position="22"/>
        <end position="302"/>
    </location>
</feature>
<keyword evidence="11 14" id="KW-0472">Membrane</keyword>
<sequence>MESLIPIINKLQDVFNTIGAESIQLPQIVVVGTQSSGKSSVLESIVGRDFLPRGAGIVTRRPLVLQLQFVDKDDKSIRDVSEGTMNLDEWAKFLHTKNKVYADFEDVRREIEAETERITGNNKGISPEPINLKIYSYRVVNLTLVDLPGITKIPVGDQPLDIEQQTREMILSYISNPNSIILAVTPANTDFATSEALKIAREVDKDGRRTLSVVTKLDLMDAGTDAIDVLCGRIIPVKLGIIGCVCRSQQDIINKKSIEDALKDEVIFLQRKYPSLANRNGTTYLAKTLNRVGIFYIFLKILLNYLFFYL</sequence>
<keyword evidence="14" id="KW-0812">Transmembrane</keyword>
<feature type="transmembrane region" description="Helical" evidence="14">
    <location>
        <begin position="289"/>
        <end position="308"/>
    </location>
</feature>
<dbReference type="PANTHER" id="PTHR11566">
    <property type="entry name" value="DYNAMIN"/>
    <property type="match status" value="1"/>
</dbReference>
<dbReference type="OrthoDB" id="5061070at2759"/>
<organism evidence="16 17">
    <name type="scientific">Euroglyphus maynei</name>
    <name type="common">Mayne's house dust mite</name>
    <dbReference type="NCBI Taxonomy" id="6958"/>
    <lineage>
        <taxon>Eukaryota</taxon>
        <taxon>Metazoa</taxon>
        <taxon>Ecdysozoa</taxon>
        <taxon>Arthropoda</taxon>
        <taxon>Chelicerata</taxon>
        <taxon>Arachnida</taxon>
        <taxon>Acari</taxon>
        <taxon>Acariformes</taxon>
        <taxon>Sarcoptiformes</taxon>
        <taxon>Astigmata</taxon>
        <taxon>Psoroptidia</taxon>
        <taxon>Analgoidea</taxon>
        <taxon>Pyroglyphidae</taxon>
        <taxon>Pyroglyphinae</taxon>
        <taxon>Euroglyphus</taxon>
    </lineage>
</organism>
<comment type="subcellular location">
    <subcellularLocation>
        <location evidence="2">Cytoplasm</location>
        <location evidence="2">Cytosol</location>
    </subcellularLocation>
    <subcellularLocation>
        <location evidence="1">Mitochondrion outer membrane</location>
    </subcellularLocation>
</comment>
<dbReference type="PROSITE" id="PS00410">
    <property type="entry name" value="G_DYNAMIN_1"/>
    <property type="match status" value="1"/>
</dbReference>
<evidence type="ECO:0000256" key="2">
    <source>
        <dbReference type="ARBA" id="ARBA00004514"/>
    </source>
</evidence>
<comment type="catalytic activity">
    <reaction evidence="12">
        <text>GTP + H2O = GDP + phosphate + H(+)</text>
        <dbReference type="Rhea" id="RHEA:19669"/>
        <dbReference type="ChEBI" id="CHEBI:15377"/>
        <dbReference type="ChEBI" id="CHEBI:15378"/>
        <dbReference type="ChEBI" id="CHEBI:37565"/>
        <dbReference type="ChEBI" id="CHEBI:43474"/>
        <dbReference type="ChEBI" id="CHEBI:58189"/>
        <dbReference type="EC" id="3.6.5.5"/>
    </reaction>
</comment>
<keyword evidence="14" id="KW-1133">Transmembrane helix</keyword>
<dbReference type="InterPro" id="IPR000375">
    <property type="entry name" value="Dynamin_stalk"/>
</dbReference>
<accession>A0A1Y3AYF1</accession>
<evidence type="ECO:0000256" key="9">
    <source>
        <dbReference type="ARBA" id="ARBA00023128"/>
    </source>
</evidence>
<evidence type="ECO:0000256" key="13">
    <source>
        <dbReference type="RuleBase" id="RU003932"/>
    </source>
</evidence>
<evidence type="ECO:0000313" key="16">
    <source>
        <dbReference type="EMBL" id="OTF73550.1"/>
    </source>
</evidence>
<dbReference type="GO" id="GO:0005525">
    <property type="term" value="F:GTP binding"/>
    <property type="evidence" value="ECO:0007669"/>
    <property type="project" value="UniProtKB-KW"/>
</dbReference>
<dbReference type="InterPro" id="IPR030381">
    <property type="entry name" value="G_DYNAMIN_dom"/>
</dbReference>
<proteinExistence type="inferred from homology"/>
<dbReference type="GO" id="GO:0000266">
    <property type="term" value="P:mitochondrial fission"/>
    <property type="evidence" value="ECO:0007669"/>
    <property type="project" value="TreeGrafter"/>
</dbReference>
<evidence type="ECO:0000256" key="12">
    <source>
        <dbReference type="ARBA" id="ARBA00048040"/>
    </source>
</evidence>
<dbReference type="AlphaFoldDB" id="A0A1Y3AYF1"/>
<keyword evidence="17" id="KW-1185">Reference proteome</keyword>
<dbReference type="InterPro" id="IPR022812">
    <property type="entry name" value="Dynamin"/>
</dbReference>
<keyword evidence="8" id="KW-0446">Lipid-binding</keyword>
<dbReference type="Proteomes" id="UP000194236">
    <property type="component" value="Unassembled WGS sequence"/>
</dbReference>
<evidence type="ECO:0000256" key="6">
    <source>
        <dbReference type="ARBA" id="ARBA00022787"/>
    </source>
</evidence>
<evidence type="ECO:0000256" key="4">
    <source>
        <dbReference type="ARBA" id="ARBA00022490"/>
    </source>
</evidence>
<keyword evidence="7" id="KW-0378">Hydrolase</keyword>
<name>A0A1Y3AYF1_EURMA</name>
<dbReference type="Pfam" id="PF00350">
    <property type="entry name" value="Dynamin_N"/>
    <property type="match status" value="1"/>
</dbReference>
<evidence type="ECO:0000259" key="15">
    <source>
        <dbReference type="PROSITE" id="PS51718"/>
    </source>
</evidence>
<dbReference type="GO" id="GO:0005741">
    <property type="term" value="C:mitochondrial outer membrane"/>
    <property type="evidence" value="ECO:0007669"/>
    <property type="project" value="UniProtKB-SubCell"/>
</dbReference>
<keyword evidence="9" id="KW-0496">Mitochondrion</keyword>
<keyword evidence="6" id="KW-1000">Mitochondrion outer membrane</keyword>
<keyword evidence="4" id="KW-0963">Cytoplasm</keyword>
<dbReference type="PRINTS" id="PR00195">
    <property type="entry name" value="DYNAMIN"/>
</dbReference>
<dbReference type="Pfam" id="PF01031">
    <property type="entry name" value="Dynamin_M"/>
    <property type="match status" value="1"/>
</dbReference>